<feature type="region of interest" description="Disordered" evidence="1">
    <location>
        <begin position="336"/>
        <end position="410"/>
    </location>
</feature>
<dbReference type="InterPro" id="IPR009003">
    <property type="entry name" value="Peptidase_S1_PA"/>
</dbReference>
<dbReference type="InterPro" id="IPR043504">
    <property type="entry name" value="Peptidase_S1_PA_chymotrypsin"/>
</dbReference>
<keyword evidence="4" id="KW-1185">Reference proteome</keyword>
<evidence type="ECO:0000256" key="2">
    <source>
        <dbReference type="SAM" id="SignalP"/>
    </source>
</evidence>
<dbReference type="RefSeq" id="XP_026499322.2">
    <property type="nucleotide sequence ID" value="XM_026643537.2"/>
</dbReference>
<proteinExistence type="predicted"/>
<gene>
    <name evidence="5" type="primary">LOC113403102</name>
</gene>
<dbReference type="Pfam" id="PF00089">
    <property type="entry name" value="Trypsin"/>
    <property type="match status" value="1"/>
</dbReference>
<feature type="domain" description="Peptidase S1" evidence="3">
    <location>
        <begin position="24"/>
        <end position="259"/>
    </location>
</feature>
<feature type="chain" id="PRO_5047353974" evidence="2">
    <location>
        <begin position="23"/>
        <end position="449"/>
    </location>
</feature>
<dbReference type="Proteomes" id="UP001652626">
    <property type="component" value="Chromosome 11"/>
</dbReference>
<dbReference type="SMART" id="SM00020">
    <property type="entry name" value="Tryp_SPc"/>
    <property type="match status" value="1"/>
</dbReference>
<dbReference type="OMA" id="PNRADFK"/>
<keyword evidence="2" id="KW-0732">Signal</keyword>
<name>A0A8B8IS29_VANTA</name>
<feature type="signal peptide" evidence="2">
    <location>
        <begin position="1"/>
        <end position="22"/>
    </location>
</feature>
<dbReference type="OrthoDB" id="7493057at2759"/>
<organism evidence="4 5">
    <name type="scientific">Vanessa tameamea</name>
    <name type="common">Kamehameha butterfly</name>
    <dbReference type="NCBI Taxonomy" id="334116"/>
    <lineage>
        <taxon>Eukaryota</taxon>
        <taxon>Metazoa</taxon>
        <taxon>Ecdysozoa</taxon>
        <taxon>Arthropoda</taxon>
        <taxon>Hexapoda</taxon>
        <taxon>Insecta</taxon>
        <taxon>Pterygota</taxon>
        <taxon>Neoptera</taxon>
        <taxon>Endopterygota</taxon>
        <taxon>Lepidoptera</taxon>
        <taxon>Glossata</taxon>
        <taxon>Ditrysia</taxon>
        <taxon>Papilionoidea</taxon>
        <taxon>Nymphalidae</taxon>
        <taxon>Nymphalinae</taxon>
        <taxon>Vanessa</taxon>
    </lineage>
</organism>
<feature type="compositionally biased region" description="Low complexity" evidence="1">
    <location>
        <begin position="374"/>
        <end position="410"/>
    </location>
</feature>
<protein>
    <submittedName>
        <fullName evidence="5">Uncharacterized protein LOC113403102</fullName>
    </submittedName>
</protein>
<dbReference type="Gene3D" id="2.40.10.10">
    <property type="entry name" value="Trypsin-like serine proteases"/>
    <property type="match status" value="2"/>
</dbReference>
<accession>A0A8B8IS29</accession>
<evidence type="ECO:0000256" key="1">
    <source>
        <dbReference type="SAM" id="MobiDB-lite"/>
    </source>
</evidence>
<dbReference type="SUPFAM" id="SSF50494">
    <property type="entry name" value="Trypsin-like serine proteases"/>
    <property type="match status" value="1"/>
</dbReference>
<dbReference type="GO" id="GO:0004252">
    <property type="term" value="F:serine-type endopeptidase activity"/>
    <property type="evidence" value="ECO:0007669"/>
    <property type="project" value="InterPro"/>
</dbReference>
<dbReference type="GO" id="GO:0006508">
    <property type="term" value="P:proteolysis"/>
    <property type="evidence" value="ECO:0007669"/>
    <property type="project" value="InterPro"/>
</dbReference>
<sequence length="449" mass="47089">MCTRRLLFAAALLAVLLTAAQDLDVDDDDESDSASFMIILEHPNGWQCAASLVSTRTGVTTARCARGRGEGAAPRELWALAAALLSARPPAPLAPSARRVTRVAFAGNGLDLADPALDIAVIELEAPFGKEAQAQPILMSTTRNGGESATMCYAIRALSAISPPSATTGGGTKRARFRVVNVALASATHCAGLVRHWSASHSRLLCFTGDDLCERDMGGGVVCDGKLCGVLSLMANDDGVAHCEKTYAAQNIARWRSFLHCAHTLGICGRRTCSEECTEHLLDETVDTKNLVSIDMALFSELSSPITLPRVSRTVESSVATDLPFEVAHEPVSQSIEFEPNRADFKAAPSRTSRPGLKAGEYGDNAAEYGADEAPPARSSPAGAGAPSRTPAGSPAPSAPSALSTTSTPPAPFAPALRLPAISESTASGSSHFNAVSMFQLFIYSIFFL</sequence>
<dbReference type="AlphaFoldDB" id="A0A8B8IS29"/>
<dbReference type="GeneID" id="113403102"/>
<dbReference type="InterPro" id="IPR001254">
    <property type="entry name" value="Trypsin_dom"/>
</dbReference>
<evidence type="ECO:0000313" key="4">
    <source>
        <dbReference type="Proteomes" id="UP001652626"/>
    </source>
</evidence>
<evidence type="ECO:0000259" key="3">
    <source>
        <dbReference type="SMART" id="SM00020"/>
    </source>
</evidence>
<reference evidence="5" key="1">
    <citation type="submission" date="2025-08" db="UniProtKB">
        <authorList>
            <consortium name="RefSeq"/>
        </authorList>
    </citation>
    <scope>IDENTIFICATION</scope>
    <source>
        <tissue evidence="5">Whole body</tissue>
    </source>
</reference>
<evidence type="ECO:0000313" key="5">
    <source>
        <dbReference type="RefSeq" id="XP_026499322.2"/>
    </source>
</evidence>